<evidence type="ECO:0000256" key="7">
    <source>
        <dbReference type="ARBA" id="ARBA00041234"/>
    </source>
</evidence>
<feature type="compositionally biased region" description="Polar residues" evidence="8">
    <location>
        <begin position="294"/>
        <end position="309"/>
    </location>
</feature>
<dbReference type="InterPro" id="IPR036638">
    <property type="entry name" value="HLH_DNA-bd_sf"/>
</dbReference>
<comment type="subcellular location">
    <subcellularLocation>
        <location evidence="1">Nucleus</location>
    </subcellularLocation>
</comment>
<feature type="compositionally biased region" description="Acidic residues" evidence="8">
    <location>
        <begin position="504"/>
        <end position="513"/>
    </location>
</feature>
<protein>
    <recommendedName>
        <fullName evidence="6">Transcription factor E2-alpha</fullName>
    </recommendedName>
    <alternativeName>
        <fullName evidence="7">Transcription factor 3</fullName>
    </alternativeName>
</protein>
<evidence type="ECO:0000256" key="6">
    <source>
        <dbReference type="ARBA" id="ARBA00041064"/>
    </source>
</evidence>
<dbReference type="GO" id="GO:0000978">
    <property type="term" value="F:RNA polymerase II cis-regulatory region sequence-specific DNA binding"/>
    <property type="evidence" value="ECO:0007669"/>
    <property type="project" value="TreeGrafter"/>
</dbReference>
<accession>A0A3B4GMJ7</accession>
<evidence type="ECO:0000256" key="4">
    <source>
        <dbReference type="ARBA" id="ARBA00023163"/>
    </source>
</evidence>
<evidence type="ECO:0000256" key="5">
    <source>
        <dbReference type="ARBA" id="ARBA00023242"/>
    </source>
</evidence>
<dbReference type="CDD" id="cd18945">
    <property type="entry name" value="bHLH_E-protein_TCF4_E2-2"/>
    <property type="match status" value="1"/>
</dbReference>
<dbReference type="FunFam" id="4.10.280.10:FF:000001">
    <property type="entry name" value="Putative transcription factor 12"/>
    <property type="match status" value="1"/>
</dbReference>
<dbReference type="PROSITE" id="PS50888">
    <property type="entry name" value="BHLH"/>
    <property type="match status" value="1"/>
</dbReference>
<dbReference type="Gene3D" id="4.10.280.10">
    <property type="entry name" value="Helix-loop-helix DNA-binding domain"/>
    <property type="match status" value="1"/>
</dbReference>
<feature type="compositionally biased region" description="Polar residues" evidence="8">
    <location>
        <begin position="56"/>
        <end position="72"/>
    </location>
</feature>
<evidence type="ECO:0000256" key="8">
    <source>
        <dbReference type="SAM" id="MobiDB-lite"/>
    </source>
</evidence>
<evidence type="ECO:0000256" key="2">
    <source>
        <dbReference type="ARBA" id="ARBA00023015"/>
    </source>
</evidence>
<feature type="region of interest" description="Disordered" evidence="8">
    <location>
        <begin position="45"/>
        <end position="191"/>
    </location>
</feature>
<reference evidence="10" key="1">
    <citation type="submission" date="2023-09" db="UniProtKB">
        <authorList>
            <consortium name="Ensembl"/>
        </authorList>
    </citation>
    <scope>IDENTIFICATION</scope>
</reference>
<feature type="compositionally biased region" description="Polar residues" evidence="8">
    <location>
        <begin position="316"/>
        <end position="327"/>
    </location>
</feature>
<dbReference type="PANTHER" id="PTHR11793:SF7">
    <property type="entry name" value="TRANSCRIPTION FACTOR E2-ALPHA"/>
    <property type="match status" value="1"/>
</dbReference>
<dbReference type="STRING" id="303518.ENSPNYP00000022713"/>
<dbReference type="GO" id="GO:0000981">
    <property type="term" value="F:DNA-binding transcription factor activity, RNA polymerase II-specific"/>
    <property type="evidence" value="ECO:0007669"/>
    <property type="project" value="TreeGrafter"/>
</dbReference>
<dbReference type="Pfam" id="PF00010">
    <property type="entry name" value="HLH"/>
    <property type="match status" value="1"/>
</dbReference>
<evidence type="ECO:0000259" key="9">
    <source>
        <dbReference type="PROSITE" id="PS50888"/>
    </source>
</evidence>
<proteinExistence type="predicted"/>
<feature type="region of interest" description="Disordered" evidence="8">
    <location>
        <begin position="294"/>
        <end position="337"/>
    </location>
</feature>
<dbReference type="Ensembl" id="ENSPNYT00000023273.1">
    <property type="protein sequence ID" value="ENSPNYP00000022713.1"/>
    <property type="gene ID" value="ENSPNYG00000017087.1"/>
</dbReference>
<evidence type="ECO:0000256" key="3">
    <source>
        <dbReference type="ARBA" id="ARBA00023125"/>
    </source>
</evidence>
<dbReference type="SUPFAM" id="SSF47459">
    <property type="entry name" value="HLH, helix-loop-helix DNA-binding domain"/>
    <property type="match status" value="1"/>
</dbReference>
<feature type="domain" description="BHLH" evidence="9">
    <location>
        <begin position="523"/>
        <end position="576"/>
    </location>
</feature>
<dbReference type="GO" id="GO:0005667">
    <property type="term" value="C:transcription regulator complex"/>
    <property type="evidence" value="ECO:0007669"/>
    <property type="project" value="TreeGrafter"/>
</dbReference>
<name>A0A3B4GMJ7_9CICH</name>
<organism evidence="10">
    <name type="scientific">Pundamilia nyererei</name>
    <dbReference type="NCBI Taxonomy" id="303518"/>
    <lineage>
        <taxon>Eukaryota</taxon>
        <taxon>Metazoa</taxon>
        <taxon>Chordata</taxon>
        <taxon>Craniata</taxon>
        <taxon>Vertebrata</taxon>
        <taxon>Euteleostomi</taxon>
        <taxon>Actinopterygii</taxon>
        <taxon>Neopterygii</taxon>
        <taxon>Teleostei</taxon>
        <taxon>Neoteleostei</taxon>
        <taxon>Acanthomorphata</taxon>
        <taxon>Ovalentaria</taxon>
        <taxon>Cichlomorphae</taxon>
        <taxon>Cichliformes</taxon>
        <taxon>Cichlidae</taxon>
        <taxon>African cichlids</taxon>
        <taxon>Pseudocrenilabrinae</taxon>
        <taxon>Haplochromini</taxon>
        <taxon>Pundamilia</taxon>
    </lineage>
</organism>
<dbReference type="InterPro" id="IPR051098">
    <property type="entry name" value="NeuroDiff_E-box_TFs"/>
</dbReference>
<feature type="compositionally biased region" description="Basic and acidic residues" evidence="8">
    <location>
        <begin position="470"/>
        <end position="481"/>
    </location>
</feature>
<dbReference type="Ensembl" id="ENSPNYT00000023288.1">
    <property type="protein sequence ID" value="ENSPNYP00000022728.1"/>
    <property type="gene ID" value="ENSPNYG00000017087.1"/>
</dbReference>
<dbReference type="GeneTree" id="ENSGT00940000157036"/>
<dbReference type="GO" id="GO:0005634">
    <property type="term" value="C:nucleus"/>
    <property type="evidence" value="ECO:0007669"/>
    <property type="project" value="UniProtKB-SubCell"/>
</dbReference>
<evidence type="ECO:0000256" key="1">
    <source>
        <dbReference type="ARBA" id="ARBA00004123"/>
    </source>
</evidence>
<dbReference type="AlphaFoldDB" id="A0A3B4GMJ7"/>
<evidence type="ECO:0000313" key="10">
    <source>
        <dbReference type="Ensembl" id="ENSPNYP00000022728.1"/>
    </source>
</evidence>
<dbReference type="GO" id="GO:0000785">
    <property type="term" value="C:chromatin"/>
    <property type="evidence" value="ECO:0007669"/>
    <property type="project" value="TreeGrafter"/>
</dbReference>
<dbReference type="GO" id="GO:0046983">
    <property type="term" value="F:protein dimerization activity"/>
    <property type="evidence" value="ECO:0007669"/>
    <property type="project" value="InterPro"/>
</dbReference>
<feature type="region of interest" description="Disordered" evidence="8">
    <location>
        <begin position="607"/>
        <end position="629"/>
    </location>
</feature>
<keyword evidence="3" id="KW-0238">DNA-binding</keyword>
<dbReference type="InterPro" id="IPR011598">
    <property type="entry name" value="bHLH_dom"/>
</dbReference>
<dbReference type="PANTHER" id="PTHR11793">
    <property type="entry name" value="BASIC HELIX-LOOP-HELIX TRANSCRIPTION FACTOR"/>
    <property type="match status" value="1"/>
</dbReference>
<keyword evidence="4" id="KW-0804">Transcription</keyword>
<dbReference type="SMART" id="SM00353">
    <property type="entry name" value="HLH"/>
    <property type="match status" value="1"/>
</dbReference>
<feature type="region of interest" description="Disordered" evidence="8">
    <location>
        <begin position="394"/>
        <end position="519"/>
    </location>
</feature>
<keyword evidence="2" id="KW-0805">Transcription regulation</keyword>
<sequence length="629" mass="67510">MNEQQQRMAAVETDKELSDLLDFSAMFAPPVANGKNRTMTLASSQFGGSAIDERSGSGSWGSAEQNSPSFSQGRGYGEGSHYSEHEALSSPFISSGIAGKNERPPYSSFGNQPGFLPSDIAMPSPDAMSPSGLKSGSQFYPSYPNNPRRRPPEGAIETQPKKIRKPPGLPSSVYASTSGDEYTRENGGYPGAKPGVYPTSFYLQDDPWSSSGYSAMLGNSPHIGQPGSFSAINPQDRMNYPLHSSEVNGFHSAPTTYNHTPTINGEGIMANRGTTAGSSGDEIGKALASIYPSDHNSNNFSSAPSTPGSPQAIAGPQSQWQRPTTPNYEGPPHALQSKMEDRLEEAIHVLRSHAVGQGPGLEGAHSDMHSLLSSVHNGGLGGLSPAFPNASLALSNRHPAMGGKHEEPTGLPPSSTLLHGHHASGPTPAVSQPEGFTSLPGGLARSSHSSSSSDIKREDKEDDENSSVADKSEEEKKDTKAARSRTRKEALTLQMLSGLSDQKDDQEDDEDLPPEVKMERERERRVANNARERLRVRDINEAFKELGRMCQLHLSHDKPQTKLLILHQAVNVILNLEQQVRERNLNPKAACLKRREEEKVSGVVGEAPMQLSGGHPSMGGDGHNPVGHM</sequence>
<keyword evidence="5" id="KW-0539">Nucleus</keyword>